<dbReference type="InterPro" id="IPR001670">
    <property type="entry name" value="ADH_Fe/GldA"/>
</dbReference>
<dbReference type="SUPFAM" id="SSF56796">
    <property type="entry name" value="Dehydroquinate synthase-like"/>
    <property type="match status" value="1"/>
</dbReference>
<dbReference type="Gene3D" id="3.40.50.1970">
    <property type="match status" value="1"/>
</dbReference>
<comment type="similarity">
    <text evidence="1">Belongs to the iron-containing alcohol dehydrogenase family.</text>
</comment>
<dbReference type="EMBL" id="PEWV01000063">
    <property type="protein sequence ID" value="PIU41262.1"/>
    <property type="molecule type" value="Genomic_DNA"/>
</dbReference>
<evidence type="ECO:0000313" key="5">
    <source>
        <dbReference type="EMBL" id="PIU41262.1"/>
    </source>
</evidence>
<comment type="caution">
    <text evidence="5">The sequence shown here is derived from an EMBL/GenBank/DDBJ whole genome shotgun (WGS) entry which is preliminary data.</text>
</comment>
<accession>A0A2J0KRN8</accession>
<dbReference type="Pfam" id="PF00465">
    <property type="entry name" value="Fe-ADH"/>
    <property type="match status" value="1"/>
</dbReference>
<dbReference type="PANTHER" id="PTHR11496">
    <property type="entry name" value="ALCOHOL DEHYDROGENASE"/>
    <property type="match status" value="1"/>
</dbReference>
<dbReference type="Gene3D" id="1.20.1090.10">
    <property type="entry name" value="Dehydroquinate synthase-like - alpha domain"/>
    <property type="match status" value="1"/>
</dbReference>
<evidence type="ECO:0000256" key="1">
    <source>
        <dbReference type="ARBA" id="ARBA00007358"/>
    </source>
</evidence>
<proteinExistence type="inferred from homology"/>
<feature type="domain" description="Alcohol dehydrogenase iron-type/glycerol dehydrogenase GldA" evidence="3">
    <location>
        <begin position="19"/>
        <end position="178"/>
    </location>
</feature>
<name>A0A2J0KRN8_9BACT</name>
<feature type="domain" description="Fe-containing alcohol dehydrogenase-like C-terminal" evidence="4">
    <location>
        <begin position="192"/>
        <end position="341"/>
    </location>
</feature>
<evidence type="ECO:0000259" key="3">
    <source>
        <dbReference type="Pfam" id="PF00465"/>
    </source>
</evidence>
<dbReference type="InterPro" id="IPR056798">
    <property type="entry name" value="ADH_Fe_C"/>
</dbReference>
<organism evidence="5 6">
    <name type="scientific">Candidatus Aquitaenariimonas noxiae</name>
    <dbReference type="NCBI Taxonomy" id="1974741"/>
    <lineage>
        <taxon>Bacteria</taxon>
        <taxon>Pseudomonadati</taxon>
        <taxon>Candidatus Omnitrophota</taxon>
        <taxon>Candidatus Aquitaenariimonas</taxon>
    </lineage>
</organism>
<gene>
    <name evidence="5" type="ORF">COS99_06355</name>
</gene>
<reference evidence="5 6" key="1">
    <citation type="submission" date="2017-09" db="EMBL/GenBank/DDBJ databases">
        <title>Depth-based differentiation of microbial function through sediment-hosted aquifers and enrichment of novel symbionts in the deep terrestrial subsurface.</title>
        <authorList>
            <person name="Probst A.J."/>
            <person name="Ladd B."/>
            <person name="Jarett J.K."/>
            <person name="Geller-Mcgrath D.E."/>
            <person name="Sieber C.M."/>
            <person name="Emerson J.B."/>
            <person name="Anantharaman K."/>
            <person name="Thomas B.C."/>
            <person name="Malmstrom R."/>
            <person name="Stieglmeier M."/>
            <person name="Klingl A."/>
            <person name="Woyke T."/>
            <person name="Ryan C.M."/>
            <person name="Banfield J.F."/>
        </authorList>
    </citation>
    <scope>NUCLEOTIDE SEQUENCE [LARGE SCALE GENOMIC DNA]</scope>
    <source>
        <strain evidence="5">CG07_land_8_20_14_0_80_42_15</strain>
    </source>
</reference>
<protein>
    <submittedName>
        <fullName evidence="5">Uncharacterized protein</fullName>
    </submittedName>
</protein>
<dbReference type="PANTHER" id="PTHR11496:SF102">
    <property type="entry name" value="ALCOHOL DEHYDROGENASE 4"/>
    <property type="match status" value="1"/>
</dbReference>
<evidence type="ECO:0000313" key="6">
    <source>
        <dbReference type="Proteomes" id="UP000230052"/>
    </source>
</evidence>
<evidence type="ECO:0000256" key="2">
    <source>
        <dbReference type="ARBA" id="ARBA00023002"/>
    </source>
</evidence>
<dbReference type="Proteomes" id="UP000230052">
    <property type="component" value="Unassembled WGS sequence"/>
</dbReference>
<dbReference type="GO" id="GO:0004022">
    <property type="term" value="F:alcohol dehydrogenase (NAD+) activity"/>
    <property type="evidence" value="ECO:0007669"/>
    <property type="project" value="TreeGrafter"/>
</dbReference>
<dbReference type="InterPro" id="IPR039697">
    <property type="entry name" value="Alcohol_dehydrogenase_Fe"/>
</dbReference>
<dbReference type="Pfam" id="PF25137">
    <property type="entry name" value="ADH_Fe_C"/>
    <property type="match status" value="1"/>
</dbReference>
<evidence type="ECO:0000259" key="4">
    <source>
        <dbReference type="Pfam" id="PF25137"/>
    </source>
</evidence>
<dbReference type="AlphaFoldDB" id="A0A2J0KRN8"/>
<sequence>MAEIENFFNTTDLKRFFLPTRIICGQDARIVLTELVPRDKKGVLVVDKAFERDIFVNSLQNMHKNSIKHVFIVNAEPDTDFISSIIAALSPDLGYVVAVGGGSTIDTAKVIAAQIGYGRWELKDPDYNSSIPAFFALPTTAGTGSEVSRYYLVSDSRTGEKKVCRNWHIAPRYALIDPYFLRDATPRFLILGAFDAFIHLWETFVCHYERSAYNDMISLEGMEKILEATDKIRRREPLSNSILSELQYAATLGGVALSNVRTGIIHDAGEALSAQVRLSHPETLIVFFEAAIEQYRSGIRDREDVLVNRLLSAGKGSRINSLRDIIDNWKLLFEEFGIYKDIQSILRTAKVDTGKITGKIADDKVLITKESPLVLSPEMIRKVIEVSVKKLS</sequence>
<keyword evidence="2" id="KW-0560">Oxidoreductase</keyword>
<dbReference type="GO" id="GO:0046872">
    <property type="term" value="F:metal ion binding"/>
    <property type="evidence" value="ECO:0007669"/>
    <property type="project" value="InterPro"/>
</dbReference>